<dbReference type="InterPro" id="IPR043504">
    <property type="entry name" value="Peptidase_S1_PA_chymotrypsin"/>
</dbReference>
<dbReference type="Pfam" id="PF13365">
    <property type="entry name" value="Trypsin_2"/>
    <property type="match status" value="1"/>
</dbReference>
<dbReference type="InterPro" id="IPR006311">
    <property type="entry name" value="TAT_signal"/>
</dbReference>
<dbReference type="SMART" id="SM00228">
    <property type="entry name" value="PDZ"/>
    <property type="match status" value="1"/>
</dbReference>
<dbReference type="InterPro" id="IPR051201">
    <property type="entry name" value="Chloro_Bact_Ser_Proteases"/>
</dbReference>
<accession>A0A7D5L386</accession>
<proteinExistence type="inferred from homology"/>
<dbReference type="Gene3D" id="2.30.42.10">
    <property type="match status" value="1"/>
</dbReference>
<dbReference type="OrthoDB" id="350578at2157"/>
<dbReference type="Gene3D" id="2.40.10.10">
    <property type="entry name" value="Trypsin-like serine proteases"/>
    <property type="match status" value="2"/>
</dbReference>
<comment type="similarity">
    <text evidence="1">Belongs to the peptidase S1C family.</text>
</comment>
<dbReference type="KEGG" id="haly:HYG82_04545"/>
<keyword evidence="6" id="KW-1185">Reference proteome</keyword>
<gene>
    <name evidence="5" type="ORF">HYG82_04545</name>
</gene>
<dbReference type="PANTHER" id="PTHR43343:SF3">
    <property type="entry name" value="PROTEASE DO-LIKE 8, CHLOROPLASTIC"/>
    <property type="match status" value="1"/>
</dbReference>
<evidence type="ECO:0000313" key="5">
    <source>
        <dbReference type="EMBL" id="QLG48165.1"/>
    </source>
</evidence>
<dbReference type="PROSITE" id="PS50106">
    <property type="entry name" value="PDZ"/>
    <property type="match status" value="1"/>
</dbReference>
<organism evidence="5 6">
    <name type="scientific">Natrinema halophilum</name>
    <dbReference type="NCBI Taxonomy" id="1699371"/>
    <lineage>
        <taxon>Archaea</taxon>
        <taxon>Methanobacteriati</taxon>
        <taxon>Methanobacteriota</taxon>
        <taxon>Stenosarchaea group</taxon>
        <taxon>Halobacteria</taxon>
        <taxon>Halobacteriales</taxon>
        <taxon>Natrialbaceae</taxon>
        <taxon>Natrinema</taxon>
    </lineage>
</organism>
<evidence type="ECO:0000256" key="3">
    <source>
        <dbReference type="ARBA" id="ARBA00022801"/>
    </source>
</evidence>
<keyword evidence="3" id="KW-0378">Hydrolase</keyword>
<dbReference type="SUPFAM" id="SSF50156">
    <property type="entry name" value="PDZ domain-like"/>
    <property type="match status" value="1"/>
</dbReference>
<dbReference type="Proteomes" id="UP000509241">
    <property type="component" value="Chromosome"/>
</dbReference>
<protein>
    <submittedName>
        <fullName evidence="5">Trypsin-like peptidase domain-containing protein</fullName>
    </submittedName>
</protein>
<sequence>MALVGVATAVTSQQSSRRQVLRTVGTATAVVFGSGTASSAAAQDGQSGDSTVGVDSPYTSTYRDTIDSVVLVTVSGTVGGGGDRGGGGGGLGSGFVIDDQHIVTNNHVVQSASEDGIEIQFSNQEWRTASLVGTDAYADLAVLAVEDMPDVAAGLPFVESKPVIGREVLAIGNPLGLNASVSQGIVSGVNRVLPSPAGAGIPATIQTDAPINPGNSGGPLVNLDGEVIGVVFAGASQTIGFAISARLANRVIPALIENGSYEHPYMGVGVIPVGPDIADAVGLDEATGVLVVGVVPESPADGILQPARRGRPSSGDVIVAIDDQEVTTQAQLQTYLALQTSPGDTIELEVVRDGEIRTVELTLAVRQEFERPRIPIGEGPGGRSPMPQP</sequence>
<evidence type="ECO:0000259" key="4">
    <source>
        <dbReference type="PROSITE" id="PS50106"/>
    </source>
</evidence>
<name>A0A7D5L386_9EURY</name>
<dbReference type="GO" id="GO:0006508">
    <property type="term" value="P:proteolysis"/>
    <property type="evidence" value="ECO:0007669"/>
    <property type="project" value="UniProtKB-KW"/>
</dbReference>
<evidence type="ECO:0000313" key="6">
    <source>
        <dbReference type="Proteomes" id="UP000509241"/>
    </source>
</evidence>
<dbReference type="RefSeq" id="WP_179259906.1">
    <property type="nucleotide sequence ID" value="NZ_CP058601.1"/>
</dbReference>
<dbReference type="PRINTS" id="PR00834">
    <property type="entry name" value="PROTEASES2C"/>
</dbReference>
<dbReference type="GO" id="GO:0004252">
    <property type="term" value="F:serine-type endopeptidase activity"/>
    <property type="evidence" value="ECO:0007669"/>
    <property type="project" value="InterPro"/>
</dbReference>
<dbReference type="InterPro" id="IPR001940">
    <property type="entry name" value="Peptidase_S1C"/>
</dbReference>
<dbReference type="InterPro" id="IPR009003">
    <property type="entry name" value="Peptidase_S1_PA"/>
</dbReference>
<feature type="domain" description="PDZ" evidence="4">
    <location>
        <begin position="270"/>
        <end position="354"/>
    </location>
</feature>
<keyword evidence="2" id="KW-0645">Protease</keyword>
<dbReference type="AlphaFoldDB" id="A0A7D5L386"/>
<evidence type="ECO:0000256" key="1">
    <source>
        <dbReference type="ARBA" id="ARBA00010541"/>
    </source>
</evidence>
<reference evidence="5 6" key="1">
    <citation type="submission" date="2020-07" db="EMBL/GenBank/DDBJ databases">
        <authorList>
            <person name="Cui H."/>
        </authorList>
    </citation>
    <scope>NUCLEOTIDE SEQUENCE [LARGE SCALE GENOMIC DNA]</scope>
    <source>
        <strain evidence="5 6">YPL8</strain>
    </source>
</reference>
<dbReference type="PANTHER" id="PTHR43343">
    <property type="entry name" value="PEPTIDASE S12"/>
    <property type="match status" value="1"/>
</dbReference>
<dbReference type="PROSITE" id="PS51318">
    <property type="entry name" value="TAT"/>
    <property type="match status" value="1"/>
</dbReference>
<evidence type="ECO:0000256" key="2">
    <source>
        <dbReference type="ARBA" id="ARBA00022670"/>
    </source>
</evidence>
<dbReference type="Pfam" id="PF13180">
    <property type="entry name" value="PDZ_2"/>
    <property type="match status" value="1"/>
</dbReference>
<dbReference type="GeneID" id="56032534"/>
<dbReference type="InterPro" id="IPR001478">
    <property type="entry name" value="PDZ"/>
</dbReference>
<dbReference type="EMBL" id="CP058601">
    <property type="protein sequence ID" value="QLG48165.1"/>
    <property type="molecule type" value="Genomic_DNA"/>
</dbReference>
<dbReference type="SUPFAM" id="SSF50494">
    <property type="entry name" value="Trypsin-like serine proteases"/>
    <property type="match status" value="1"/>
</dbReference>
<dbReference type="InterPro" id="IPR036034">
    <property type="entry name" value="PDZ_sf"/>
</dbReference>